<dbReference type="AlphaFoldDB" id="A0A7D9EGL6"/>
<organism evidence="1 2">
    <name type="scientific">Paramuricea clavata</name>
    <name type="common">Red gorgonian</name>
    <name type="synonym">Violescent sea-whip</name>
    <dbReference type="NCBI Taxonomy" id="317549"/>
    <lineage>
        <taxon>Eukaryota</taxon>
        <taxon>Metazoa</taxon>
        <taxon>Cnidaria</taxon>
        <taxon>Anthozoa</taxon>
        <taxon>Octocorallia</taxon>
        <taxon>Malacalcyonacea</taxon>
        <taxon>Plexauridae</taxon>
        <taxon>Paramuricea</taxon>
    </lineage>
</organism>
<proteinExistence type="predicted"/>
<dbReference type="OrthoDB" id="8065581at2759"/>
<sequence length="298" mass="33924">MVKTEELNRKRSSAKKKFDDEVKSFKFVLKARPEIHSLEEAFGEVKVKYKAVREIHDGITDLMVEADIEKADFTNHDIFVTELIAYGDLLSKLEEYRRKCEVDQTSKGLPTKMEPKQKGSNLERIKVKDAKSIRNLVATVRGFILRMEVVGASDEAKIRCVFADILAKMTVEDQRAYARNPKQVDNAGEVSTVLYSGIFSNCELLDRISIIKFIRPYRRTWRSSLISIIALQSGSYGTMTIQKNFISNFYQRCFGRTFFQVFYHGQKNCSSSGTSVAWLNALSLSSISSKTFITDQAS</sequence>
<accession>A0A7D9EGL6</accession>
<dbReference type="EMBL" id="CACRXK020005938">
    <property type="protein sequence ID" value="CAB4007860.1"/>
    <property type="molecule type" value="Genomic_DNA"/>
</dbReference>
<reference evidence="1" key="1">
    <citation type="submission" date="2020-04" db="EMBL/GenBank/DDBJ databases">
        <authorList>
            <person name="Alioto T."/>
            <person name="Alioto T."/>
            <person name="Gomez Garrido J."/>
        </authorList>
    </citation>
    <scope>NUCLEOTIDE SEQUENCE</scope>
    <source>
        <strain evidence="1">A484AB</strain>
    </source>
</reference>
<name>A0A7D9EGL6_PARCT</name>
<comment type="caution">
    <text evidence="1">The sequence shown here is derived from an EMBL/GenBank/DDBJ whole genome shotgun (WGS) entry which is preliminary data.</text>
</comment>
<evidence type="ECO:0000313" key="1">
    <source>
        <dbReference type="EMBL" id="CAB4007860.1"/>
    </source>
</evidence>
<keyword evidence="2" id="KW-1185">Reference proteome</keyword>
<evidence type="ECO:0000313" key="2">
    <source>
        <dbReference type="Proteomes" id="UP001152795"/>
    </source>
</evidence>
<gene>
    <name evidence="1" type="ORF">PACLA_8A002805</name>
</gene>
<feature type="non-terminal residue" evidence="1">
    <location>
        <position position="298"/>
    </location>
</feature>
<protein>
    <submittedName>
        <fullName evidence="1">Uncharacterized protein</fullName>
    </submittedName>
</protein>
<dbReference type="Proteomes" id="UP001152795">
    <property type="component" value="Unassembled WGS sequence"/>
</dbReference>